<dbReference type="STRING" id="558155.SAMN04487911_10615"/>
<dbReference type="InterPro" id="IPR050736">
    <property type="entry name" value="Sensor_HK_Regulatory"/>
</dbReference>
<dbReference type="SMART" id="SM00387">
    <property type="entry name" value="HATPase_c"/>
    <property type="match status" value="1"/>
</dbReference>
<dbReference type="InterPro" id="IPR004358">
    <property type="entry name" value="Sig_transdc_His_kin-like_C"/>
</dbReference>
<dbReference type="CDD" id="cd00130">
    <property type="entry name" value="PAS"/>
    <property type="match status" value="1"/>
</dbReference>
<accession>A0A1M6E4C3</accession>
<evidence type="ECO:0000313" key="11">
    <source>
        <dbReference type="Proteomes" id="UP000184231"/>
    </source>
</evidence>
<organism evidence="10 11">
    <name type="scientific">Arenibacter nanhaiticus</name>
    <dbReference type="NCBI Taxonomy" id="558155"/>
    <lineage>
        <taxon>Bacteria</taxon>
        <taxon>Pseudomonadati</taxon>
        <taxon>Bacteroidota</taxon>
        <taxon>Flavobacteriia</taxon>
        <taxon>Flavobacteriales</taxon>
        <taxon>Flavobacteriaceae</taxon>
        <taxon>Arenibacter</taxon>
    </lineage>
</organism>
<reference evidence="10 11" key="1">
    <citation type="submission" date="2016-11" db="EMBL/GenBank/DDBJ databases">
        <authorList>
            <person name="Jaros S."/>
            <person name="Januszkiewicz K."/>
            <person name="Wedrychowicz H."/>
        </authorList>
    </citation>
    <scope>NUCLEOTIDE SEQUENCE [LARGE SCALE GENOMIC DNA]</scope>
    <source>
        <strain evidence="10 11">CGMCC 1.8863</strain>
    </source>
</reference>
<dbReference type="InterPro" id="IPR036097">
    <property type="entry name" value="HisK_dim/P_sf"/>
</dbReference>
<dbReference type="InterPro" id="IPR000014">
    <property type="entry name" value="PAS"/>
</dbReference>
<dbReference type="InterPro" id="IPR003594">
    <property type="entry name" value="HATPase_dom"/>
</dbReference>
<gene>
    <name evidence="10" type="ORF">SAMN04487911_10615</name>
</gene>
<protein>
    <recommendedName>
        <fullName evidence="2">histidine kinase</fullName>
        <ecNumber evidence="2">2.7.13.3</ecNumber>
    </recommendedName>
</protein>
<dbReference type="PANTHER" id="PTHR43711">
    <property type="entry name" value="TWO-COMPONENT HISTIDINE KINASE"/>
    <property type="match status" value="1"/>
</dbReference>
<evidence type="ECO:0000256" key="4">
    <source>
        <dbReference type="ARBA" id="ARBA00022679"/>
    </source>
</evidence>
<name>A0A1M6E4C3_9FLAO</name>
<dbReference type="SUPFAM" id="SSF55785">
    <property type="entry name" value="PYP-like sensor domain (PAS domain)"/>
    <property type="match status" value="1"/>
</dbReference>
<keyword evidence="4" id="KW-0808">Transferase</keyword>
<dbReference type="Gene3D" id="3.30.565.10">
    <property type="entry name" value="Histidine kinase-like ATPase, C-terminal domain"/>
    <property type="match status" value="1"/>
</dbReference>
<dbReference type="PRINTS" id="PR00344">
    <property type="entry name" value="BCTRLSENSOR"/>
</dbReference>
<dbReference type="Pfam" id="PF00512">
    <property type="entry name" value="HisKA"/>
    <property type="match status" value="1"/>
</dbReference>
<dbReference type="PANTHER" id="PTHR43711:SF26">
    <property type="entry name" value="SENSOR HISTIDINE KINASE RCSC"/>
    <property type="match status" value="1"/>
</dbReference>
<dbReference type="EC" id="2.7.13.3" evidence="2"/>
<comment type="catalytic activity">
    <reaction evidence="1">
        <text>ATP + protein L-histidine = ADP + protein N-phospho-L-histidine.</text>
        <dbReference type="EC" id="2.7.13.3"/>
    </reaction>
</comment>
<dbReference type="SUPFAM" id="SSF47384">
    <property type="entry name" value="Homodimeric domain of signal transducing histidine kinase"/>
    <property type="match status" value="1"/>
</dbReference>
<dbReference type="InterPro" id="IPR005467">
    <property type="entry name" value="His_kinase_dom"/>
</dbReference>
<dbReference type="SUPFAM" id="SSF55874">
    <property type="entry name" value="ATPase domain of HSP90 chaperone/DNA topoisomerase II/histidine kinase"/>
    <property type="match status" value="1"/>
</dbReference>
<keyword evidence="5 10" id="KW-0418">Kinase</keyword>
<evidence type="ECO:0000256" key="5">
    <source>
        <dbReference type="ARBA" id="ARBA00022777"/>
    </source>
</evidence>
<keyword evidence="6" id="KW-0902">Two-component regulatory system</keyword>
<dbReference type="Pfam" id="PF02518">
    <property type="entry name" value="HATPase_c"/>
    <property type="match status" value="1"/>
</dbReference>
<evidence type="ECO:0000256" key="1">
    <source>
        <dbReference type="ARBA" id="ARBA00000085"/>
    </source>
</evidence>
<dbReference type="SMART" id="SM00091">
    <property type="entry name" value="PAS"/>
    <property type="match status" value="1"/>
</dbReference>
<dbReference type="AlphaFoldDB" id="A0A1M6E4C3"/>
<dbReference type="Gene3D" id="1.10.287.130">
    <property type="match status" value="1"/>
</dbReference>
<evidence type="ECO:0000256" key="3">
    <source>
        <dbReference type="ARBA" id="ARBA00022553"/>
    </source>
</evidence>
<dbReference type="EMBL" id="FQYX01000006">
    <property type="protein sequence ID" value="SHI80239.1"/>
    <property type="molecule type" value="Genomic_DNA"/>
</dbReference>
<dbReference type="SMART" id="SM00388">
    <property type="entry name" value="HisKA"/>
    <property type="match status" value="1"/>
</dbReference>
<dbReference type="CDD" id="cd00075">
    <property type="entry name" value="HATPase"/>
    <property type="match status" value="1"/>
</dbReference>
<sequence>MKTFEENKSFFLLLTQAVSQGIVIINKEGIIIAASERTHAMFGYSEDEVIGMPIEGLIVDRDKQSCSIAVKAVFNKIENINIISSTSLIGQRKNKAQLPLEIVFFRFQDQGLKYVLALFKDMTVLKNKDVEIHELHSQLELKIKERTRELRDTVAILKKEMKRREKAEAQLALTLQKERELNELKTKFLSLVSHEFKTPLGGILTSATLVGKYKTTLDQEIRDKHLFKIIGAVRHLNSILDDFLSVERLEKGKEVYRKTNFSLSKIVNDVIYNANMLLKSGQRINYPANIDEVIIRQDEKIVSLALTNLLHNAIKYSPEDMEIDVQVVLCKEKVIFHIIDRGIGIPLKDQKHIFERYFRAENVLLTQGTGIGLNIVKTHIENLGGKIYFSSEPEKGSTFSLEFPLIAQIPKN</sequence>
<evidence type="ECO:0000256" key="7">
    <source>
        <dbReference type="SAM" id="Coils"/>
    </source>
</evidence>
<dbReference type="CDD" id="cd00082">
    <property type="entry name" value="HisKA"/>
    <property type="match status" value="1"/>
</dbReference>
<feature type="domain" description="PAS" evidence="9">
    <location>
        <begin position="7"/>
        <end position="51"/>
    </location>
</feature>
<dbReference type="InterPro" id="IPR036890">
    <property type="entry name" value="HATPase_C_sf"/>
</dbReference>
<dbReference type="PROSITE" id="PS50109">
    <property type="entry name" value="HIS_KIN"/>
    <property type="match status" value="1"/>
</dbReference>
<dbReference type="Gene3D" id="3.30.450.20">
    <property type="entry name" value="PAS domain"/>
    <property type="match status" value="1"/>
</dbReference>
<feature type="coiled-coil region" evidence="7">
    <location>
        <begin position="157"/>
        <end position="184"/>
    </location>
</feature>
<dbReference type="PROSITE" id="PS50112">
    <property type="entry name" value="PAS"/>
    <property type="match status" value="1"/>
</dbReference>
<feature type="domain" description="Histidine kinase" evidence="8">
    <location>
        <begin position="191"/>
        <end position="407"/>
    </location>
</feature>
<keyword evidence="3" id="KW-0597">Phosphoprotein</keyword>
<dbReference type="OrthoDB" id="9808408at2"/>
<evidence type="ECO:0000256" key="6">
    <source>
        <dbReference type="ARBA" id="ARBA00023012"/>
    </source>
</evidence>
<evidence type="ECO:0000256" key="2">
    <source>
        <dbReference type="ARBA" id="ARBA00012438"/>
    </source>
</evidence>
<dbReference type="GO" id="GO:0000155">
    <property type="term" value="F:phosphorelay sensor kinase activity"/>
    <property type="evidence" value="ECO:0007669"/>
    <property type="project" value="InterPro"/>
</dbReference>
<keyword evidence="11" id="KW-1185">Reference proteome</keyword>
<dbReference type="Pfam" id="PF13426">
    <property type="entry name" value="PAS_9"/>
    <property type="match status" value="1"/>
</dbReference>
<dbReference type="RefSeq" id="WP_072763612.1">
    <property type="nucleotide sequence ID" value="NZ_FQYX01000006.1"/>
</dbReference>
<dbReference type="InterPro" id="IPR035965">
    <property type="entry name" value="PAS-like_dom_sf"/>
</dbReference>
<dbReference type="NCBIfam" id="TIGR00229">
    <property type="entry name" value="sensory_box"/>
    <property type="match status" value="1"/>
</dbReference>
<dbReference type="InterPro" id="IPR003661">
    <property type="entry name" value="HisK_dim/P_dom"/>
</dbReference>
<keyword evidence="7" id="KW-0175">Coiled coil</keyword>
<evidence type="ECO:0000259" key="9">
    <source>
        <dbReference type="PROSITE" id="PS50112"/>
    </source>
</evidence>
<proteinExistence type="predicted"/>
<evidence type="ECO:0000313" key="10">
    <source>
        <dbReference type="EMBL" id="SHI80239.1"/>
    </source>
</evidence>
<evidence type="ECO:0000259" key="8">
    <source>
        <dbReference type="PROSITE" id="PS50109"/>
    </source>
</evidence>
<dbReference type="Proteomes" id="UP000184231">
    <property type="component" value="Unassembled WGS sequence"/>
</dbReference>